<organism evidence="1 2">
    <name type="scientific">Nephila pilipes</name>
    <name type="common">Giant wood spider</name>
    <name type="synonym">Nephila maculata</name>
    <dbReference type="NCBI Taxonomy" id="299642"/>
    <lineage>
        <taxon>Eukaryota</taxon>
        <taxon>Metazoa</taxon>
        <taxon>Ecdysozoa</taxon>
        <taxon>Arthropoda</taxon>
        <taxon>Chelicerata</taxon>
        <taxon>Arachnida</taxon>
        <taxon>Araneae</taxon>
        <taxon>Araneomorphae</taxon>
        <taxon>Entelegynae</taxon>
        <taxon>Araneoidea</taxon>
        <taxon>Nephilidae</taxon>
        <taxon>Nephila</taxon>
    </lineage>
</organism>
<dbReference type="EMBL" id="BMAW01076656">
    <property type="protein sequence ID" value="GFU02518.1"/>
    <property type="molecule type" value="Genomic_DNA"/>
</dbReference>
<dbReference type="Proteomes" id="UP000887013">
    <property type="component" value="Unassembled WGS sequence"/>
</dbReference>
<sequence>MINLPWNLCDSRLYINTIGIFQRSSWDPLSTIQEQTQKLCPFQKRNLLKGPKALPLRESATANPQYQRGKLGAGVRHCSEFKHEN</sequence>
<reference evidence="1" key="1">
    <citation type="submission" date="2020-08" db="EMBL/GenBank/DDBJ databases">
        <title>Multicomponent nature underlies the extraordinary mechanical properties of spider dragline silk.</title>
        <authorList>
            <person name="Kono N."/>
            <person name="Nakamura H."/>
            <person name="Mori M."/>
            <person name="Yoshida Y."/>
            <person name="Ohtoshi R."/>
            <person name="Malay A.D."/>
            <person name="Moran D.A.P."/>
            <person name="Tomita M."/>
            <person name="Numata K."/>
            <person name="Arakawa K."/>
        </authorList>
    </citation>
    <scope>NUCLEOTIDE SEQUENCE</scope>
</reference>
<name>A0A8X6Q691_NEPPI</name>
<protein>
    <submittedName>
        <fullName evidence="1">Uncharacterized protein</fullName>
    </submittedName>
</protein>
<proteinExistence type="predicted"/>
<keyword evidence="2" id="KW-1185">Reference proteome</keyword>
<comment type="caution">
    <text evidence="1">The sequence shown here is derived from an EMBL/GenBank/DDBJ whole genome shotgun (WGS) entry which is preliminary data.</text>
</comment>
<evidence type="ECO:0000313" key="2">
    <source>
        <dbReference type="Proteomes" id="UP000887013"/>
    </source>
</evidence>
<evidence type="ECO:0000313" key="1">
    <source>
        <dbReference type="EMBL" id="GFU02518.1"/>
    </source>
</evidence>
<accession>A0A8X6Q691</accession>
<dbReference type="AlphaFoldDB" id="A0A8X6Q691"/>
<gene>
    <name evidence="1" type="ORF">NPIL_623471</name>
</gene>